<dbReference type="EMBL" id="QGKV02000649">
    <property type="protein sequence ID" value="KAF3582000.1"/>
    <property type="molecule type" value="Genomic_DNA"/>
</dbReference>
<protein>
    <recommendedName>
        <fullName evidence="1">RNase H type-1 domain-containing protein</fullName>
    </recommendedName>
</protein>
<keyword evidence="3" id="KW-1185">Reference proteome</keyword>
<evidence type="ECO:0000259" key="1">
    <source>
        <dbReference type="Pfam" id="PF13456"/>
    </source>
</evidence>
<dbReference type="Proteomes" id="UP000266723">
    <property type="component" value="Unassembled WGS sequence"/>
</dbReference>
<proteinExistence type="predicted"/>
<evidence type="ECO:0000313" key="2">
    <source>
        <dbReference type="EMBL" id="KAF3582000.1"/>
    </source>
</evidence>
<comment type="caution">
    <text evidence="2">The sequence shown here is derived from an EMBL/GenBank/DDBJ whole genome shotgun (WGS) entry which is preliminary data.</text>
</comment>
<dbReference type="InterPro" id="IPR002156">
    <property type="entry name" value="RNaseH_domain"/>
</dbReference>
<gene>
    <name evidence="2" type="ORF">DY000_02034343</name>
</gene>
<name>A0ABQ7DXX5_BRACR</name>
<evidence type="ECO:0000313" key="3">
    <source>
        <dbReference type="Proteomes" id="UP000266723"/>
    </source>
</evidence>
<feature type="domain" description="RNase H type-1" evidence="1">
    <location>
        <begin position="3"/>
        <end position="50"/>
    </location>
</feature>
<dbReference type="Pfam" id="PF13456">
    <property type="entry name" value="RVT_3"/>
    <property type="match status" value="1"/>
</dbReference>
<reference evidence="2 3" key="1">
    <citation type="journal article" date="2020" name="BMC Genomics">
        <title>Intraspecific diversification of the crop wild relative Brassica cretica Lam. using demographic model selection.</title>
        <authorList>
            <person name="Kioukis A."/>
            <person name="Michalopoulou V.A."/>
            <person name="Briers L."/>
            <person name="Pirintsos S."/>
            <person name="Studholme D.J."/>
            <person name="Pavlidis P."/>
            <person name="Sarris P.F."/>
        </authorList>
    </citation>
    <scope>NUCLEOTIDE SEQUENCE [LARGE SCALE GENOMIC DNA]</scope>
    <source>
        <strain evidence="3">cv. PFS-1207/04</strain>
    </source>
</reference>
<accession>A0ABQ7DXX5</accession>
<organism evidence="2 3">
    <name type="scientific">Brassica cretica</name>
    <name type="common">Mustard</name>
    <dbReference type="NCBI Taxonomy" id="69181"/>
    <lineage>
        <taxon>Eukaryota</taxon>
        <taxon>Viridiplantae</taxon>
        <taxon>Streptophyta</taxon>
        <taxon>Embryophyta</taxon>
        <taxon>Tracheophyta</taxon>
        <taxon>Spermatophyta</taxon>
        <taxon>Magnoliopsida</taxon>
        <taxon>eudicotyledons</taxon>
        <taxon>Gunneridae</taxon>
        <taxon>Pentapetalae</taxon>
        <taxon>rosids</taxon>
        <taxon>malvids</taxon>
        <taxon>Brassicales</taxon>
        <taxon>Brassicaceae</taxon>
        <taxon>Brassiceae</taxon>
        <taxon>Brassica</taxon>
    </lineage>
</organism>
<sequence length="86" mass="9917">MDKFEGRYTVEEGESTTLIWAMQATFSLGYKKVIFEGENIHVNKCIKGQAFNLRLNLFIPSQLGRIILKQLNLFIGIKPQTHVLIY</sequence>